<feature type="domain" description="RAP" evidence="1">
    <location>
        <begin position="562"/>
        <end position="654"/>
    </location>
</feature>
<dbReference type="Pfam" id="PF08373">
    <property type="entry name" value="RAP"/>
    <property type="match status" value="1"/>
</dbReference>
<dbReference type="SUPFAM" id="SSF75011">
    <property type="entry name" value="3-carboxy-cis,cis-mucoante lactonizing enzyme"/>
    <property type="match status" value="1"/>
</dbReference>
<proteinExistence type="predicted"/>
<gene>
    <name evidence="2" type="ORF">TeGR_g2011</name>
</gene>
<reference evidence="2 3" key="1">
    <citation type="journal article" date="2023" name="Commun. Biol.">
        <title>Genome analysis of Parmales, the sister group of diatoms, reveals the evolutionary specialization of diatoms from phago-mixotrophs to photoautotrophs.</title>
        <authorList>
            <person name="Ban H."/>
            <person name="Sato S."/>
            <person name="Yoshikawa S."/>
            <person name="Yamada K."/>
            <person name="Nakamura Y."/>
            <person name="Ichinomiya M."/>
            <person name="Sato N."/>
            <person name="Blanc-Mathieu R."/>
            <person name="Endo H."/>
            <person name="Kuwata A."/>
            <person name="Ogata H."/>
        </authorList>
    </citation>
    <scope>NUCLEOTIDE SEQUENCE [LARGE SCALE GENOMIC DNA]</scope>
</reference>
<dbReference type="Proteomes" id="UP001165060">
    <property type="component" value="Unassembled WGS sequence"/>
</dbReference>
<dbReference type="EMBL" id="BRYB01000833">
    <property type="protein sequence ID" value="GMI38593.1"/>
    <property type="molecule type" value="Genomic_DNA"/>
</dbReference>
<sequence>MNKSLTSVPLSAASAPADLLSLHRSHGRLFNAVNYATLISRLGRAAAQGRAKAGKAGRPPPASISAHPSFPPMLASLTRHLEGSLPLFSPRAVANIVHGLAKLRVLHPPLLAAVVGSEASALHFSRGAAPQALSNLCLGLAHLGYEPARPFLLGVVSPLAGRLLGGEGATTQAAANTAWAYARLGARCPDMFGAIAEAAPELLPGATPQELANLAWAYATLGIPAPGLFRAIDGLSGRVVREGEVHAVSTLLWAFATAGHPEAEAFGHAADPAFFPRVAREMTAQNLSNLAWAYAAAGRRSPALFDAIGRRASDVAAGGAQATSNTAWAFARLGAPGARLLAIAERGGPGEGASGQGVANVCWAMARSGCHAPRYFAAVDGMAGGLLSEKGRGRAQVVGNLAWSFAEQGFEGRGFWRELRKVGPEVAGEMSTREATIVCWAMGTLDLLKEFEGLLQVMWGRAIEEGPEGDAMYETSEPDIMQLVQIELLAPLSSVTLPPLPSALQARVDNASMSAVNTPSLFDDEFSTLLTSLGFEHERGVPVGEGLGDFLSVDLANTSRKIAVECDGPTHFMTALDDVPEGQGVDDKLTGLRWGLPNRGHENGPTAAKRRMLERLGWKVVNVPYYHSSAVGSDEWAVLMDAVKDDKKFYKLKGRDMNRYLYEVNADPAPLWVISEECGSLTTADALGEAGPEPFLETADEWMCSSSNGGVYAPIVIECLEFEDQDLPCLPGTFSSSGTGLNGVCPDRCPDILPLSVPGASSPSSCLTTGSNLVGTAHTADSLISFLEGTSTSPSTFTSIITGGNITSPSGVVCVSPTMCLVANFVSAEVRAVNPLTGQDLGAFAVGVLGVVGLAHLPSLNQLAAVSSSGGGMIVFFDLPPPSSDPHPLPPPVHADDVPFVMTETIAYGLPKFIAASSNPSEVLVTVSSGSDAPMSDSVIRLCVPSQKDCKPSIRNTIMAGGGAERLVYVGEYSYNKVHVYATSTRYLTKLMETTGSYSNVYGLAKRPGIYPPLCQVLAPARQVAGSPLHFPLILVDDANETIPLGGSPTQLALTAVATGRIPGEAIDVSIVGEVLENSDGGVYAAVTIPYTGEFLLTVSQGLVAAVPFLDAPLKLEIEAA</sequence>
<comment type="caution">
    <text evidence="2">The sequence shown here is derived from an EMBL/GenBank/DDBJ whole genome shotgun (WGS) entry which is preliminary data.</text>
</comment>
<dbReference type="InterPro" id="IPR013584">
    <property type="entry name" value="RAP"/>
</dbReference>
<dbReference type="PANTHER" id="PTHR21228:SF40">
    <property type="entry name" value="LD45607P"/>
    <property type="match status" value="1"/>
</dbReference>
<organism evidence="2 3">
    <name type="scientific">Tetraparma gracilis</name>
    <dbReference type="NCBI Taxonomy" id="2962635"/>
    <lineage>
        <taxon>Eukaryota</taxon>
        <taxon>Sar</taxon>
        <taxon>Stramenopiles</taxon>
        <taxon>Ochrophyta</taxon>
        <taxon>Bolidophyceae</taxon>
        <taxon>Parmales</taxon>
        <taxon>Triparmaceae</taxon>
        <taxon>Tetraparma</taxon>
    </lineage>
</organism>
<evidence type="ECO:0000313" key="2">
    <source>
        <dbReference type="EMBL" id="GMI38593.1"/>
    </source>
</evidence>
<dbReference type="SMART" id="SM00952">
    <property type="entry name" value="RAP"/>
    <property type="match status" value="1"/>
</dbReference>
<dbReference type="InterPro" id="IPR050870">
    <property type="entry name" value="FAST_kinase"/>
</dbReference>
<evidence type="ECO:0000259" key="1">
    <source>
        <dbReference type="PROSITE" id="PS51286"/>
    </source>
</evidence>
<dbReference type="PROSITE" id="PS51286">
    <property type="entry name" value="RAP"/>
    <property type="match status" value="1"/>
</dbReference>
<name>A0ABQ6N3B4_9STRA</name>
<accession>A0ABQ6N3B4</accession>
<evidence type="ECO:0000313" key="3">
    <source>
        <dbReference type="Proteomes" id="UP001165060"/>
    </source>
</evidence>
<dbReference type="PANTHER" id="PTHR21228">
    <property type="entry name" value="FAST LEU-RICH DOMAIN-CONTAINING"/>
    <property type="match status" value="1"/>
</dbReference>
<protein>
    <recommendedName>
        <fullName evidence="1">RAP domain-containing protein</fullName>
    </recommendedName>
</protein>
<keyword evidence="3" id="KW-1185">Reference proteome</keyword>